<evidence type="ECO:0000259" key="2">
    <source>
        <dbReference type="PROSITE" id="PS50035"/>
    </source>
</evidence>
<evidence type="ECO:0000313" key="4">
    <source>
        <dbReference type="Proteomes" id="UP000678545"/>
    </source>
</evidence>
<dbReference type="PANTHER" id="PTHR21248:SF12">
    <property type="entry name" value="CARDIOLIPIN SYNTHASE C"/>
    <property type="match status" value="1"/>
</dbReference>
<keyword evidence="1" id="KW-0472">Membrane</keyword>
<dbReference type="RefSeq" id="WP_212676244.1">
    <property type="nucleotide sequence ID" value="NZ_JAGSPJ010000006.1"/>
</dbReference>
<dbReference type="Proteomes" id="UP000678545">
    <property type="component" value="Unassembled WGS sequence"/>
</dbReference>
<accession>A0A941E409</accession>
<dbReference type="InterPro" id="IPR025202">
    <property type="entry name" value="PLD-like_dom"/>
</dbReference>
<dbReference type="SUPFAM" id="SSF56024">
    <property type="entry name" value="Phospholipase D/nuclease"/>
    <property type="match status" value="2"/>
</dbReference>
<evidence type="ECO:0000256" key="1">
    <source>
        <dbReference type="SAM" id="Phobius"/>
    </source>
</evidence>
<dbReference type="AlphaFoldDB" id="A0A941E409"/>
<keyword evidence="1" id="KW-1133">Transmembrane helix</keyword>
<feature type="transmembrane region" description="Helical" evidence="1">
    <location>
        <begin position="7"/>
        <end position="23"/>
    </location>
</feature>
<comment type="caution">
    <text evidence="3">The sequence shown here is derived from an EMBL/GenBank/DDBJ whole genome shotgun (WGS) entry which is preliminary data.</text>
</comment>
<dbReference type="Gene3D" id="3.30.870.10">
    <property type="entry name" value="Endonuclease Chain A"/>
    <property type="match status" value="2"/>
</dbReference>
<keyword evidence="4" id="KW-1185">Reference proteome</keyword>
<dbReference type="Pfam" id="PF13091">
    <property type="entry name" value="PLDc_2"/>
    <property type="match status" value="2"/>
</dbReference>
<protein>
    <submittedName>
        <fullName evidence="3">Phospholipase D family protein</fullName>
    </submittedName>
</protein>
<dbReference type="PANTHER" id="PTHR21248">
    <property type="entry name" value="CARDIOLIPIN SYNTHASE"/>
    <property type="match status" value="1"/>
</dbReference>
<dbReference type="CDD" id="cd09113">
    <property type="entry name" value="PLDc_ymdC_like_2"/>
    <property type="match status" value="1"/>
</dbReference>
<gene>
    <name evidence="3" type="ORF">KDM90_13975</name>
</gene>
<proteinExistence type="predicted"/>
<reference evidence="3" key="1">
    <citation type="submission" date="2021-04" db="EMBL/GenBank/DDBJ databases">
        <title>novel species isolated from subtropical streams in China.</title>
        <authorList>
            <person name="Lu H."/>
        </authorList>
    </citation>
    <scope>NUCLEOTIDE SEQUENCE</scope>
    <source>
        <strain evidence="3">FT137W</strain>
    </source>
</reference>
<evidence type="ECO:0000313" key="3">
    <source>
        <dbReference type="EMBL" id="MBR7801111.1"/>
    </source>
</evidence>
<keyword evidence="1" id="KW-0812">Transmembrane</keyword>
<name>A0A941E409_9BURK</name>
<dbReference type="PROSITE" id="PS50035">
    <property type="entry name" value="PLD"/>
    <property type="match status" value="2"/>
</dbReference>
<dbReference type="InterPro" id="IPR001736">
    <property type="entry name" value="PLipase_D/transphosphatidylase"/>
</dbReference>
<organism evidence="3 4">
    <name type="scientific">Undibacterium fentianense</name>
    <dbReference type="NCBI Taxonomy" id="2828728"/>
    <lineage>
        <taxon>Bacteria</taxon>
        <taxon>Pseudomonadati</taxon>
        <taxon>Pseudomonadota</taxon>
        <taxon>Betaproteobacteria</taxon>
        <taxon>Burkholderiales</taxon>
        <taxon>Oxalobacteraceae</taxon>
        <taxon>Undibacterium</taxon>
    </lineage>
</organism>
<dbReference type="CDD" id="cd09111">
    <property type="entry name" value="PLDc_ymdC_like_1"/>
    <property type="match status" value="1"/>
</dbReference>
<dbReference type="GO" id="GO:0032049">
    <property type="term" value="P:cardiolipin biosynthetic process"/>
    <property type="evidence" value="ECO:0007669"/>
    <property type="project" value="UniProtKB-ARBA"/>
</dbReference>
<feature type="domain" description="PLD phosphodiesterase" evidence="2">
    <location>
        <begin position="443"/>
        <end position="470"/>
    </location>
</feature>
<feature type="domain" description="PLD phosphodiesterase" evidence="2">
    <location>
        <begin position="192"/>
        <end position="219"/>
    </location>
</feature>
<dbReference type="EMBL" id="JAGSPJ010000006">
    <property type="protein sequence ID" value="MBR7801111.1"/>
    <property type="molecule type" value="Genomic_DNA"/>
</dbReference>
<dbReference type="SMART" id="SM00155">
    <property type="entry name" value="PLDc"/>
    <property type="match status" value="2"/>
</dbReference>
<sequence>MHPANKLKLSFVILCFLSVFWYLDRPFPNTGALYDSLPVDRTKLTSQTQYTSPAASIQVQGKINSTLKDYLFKFTQVHPNQTGIYILENALDSLLARAWLADHAHHSIEVQYFKWSNDNIGTLASEALLHAADRGVKVRVIVDDLYIEAEDKTFLALARHPNIEIRIYNPKHRVGTNVGNRLWSVIADFKSANQRMYDKSFVVDGVIAIIGGRDMTSEAFDPHHRAHFLDRDALLIGDAMDRVRANFDNFWQHPSTNAVEKIFAESRLAHLEFDDPEILKIYQQLHLYAQETSNFNPAIKPEISSLPDTFERLVREMIWTKVEFIHDVPGKNHSAGWQGNGDNSRALAQLVRSAKKEILIQSPYLVLSDQVKLIIKESLARGVKISVHTNSLASSDNLQAFSKYREQREDLLKMGLQIYELNPNPINSRRLLHSPVIEKLNPKVFGLHAKSMVIDQEVAYIGTFNFDPRSENLNSEVGVLIYNSQLAQGLAETIKADMQSEYSWNAAKDNPDRNADWLTVLKIRFLQHLPLRPLL</sequence>
<dbReference type="GO" id="GO:0030572">
    <property type="term" value="F:phosphatidyltransferase activity"/>
    <property type="evidence" value="ECO:0007669"/>
    <property type="project" value="UniProtKB-ARBA"/>
</dbReference>